<comment type="subcellular location">
    <subcellularLocation>
        <location evidence="1">Membrane</location>
        <topology evidence="1">Multi-pass membrane protein</topology>
    </subcellularLocation>
</comment>
<evidence type="ECO:0000256" key="4">
    <source>
        <dbReference type="ARBA" id="ARBA00023136"/>
    </source>
</evidence>
<evidence type="ECO:0000256" key="5">
    <source>
        <dbReference type="SAM" id="Phobius"/>
    </source>
</evidence>
<accession>A0A9W6GNW5</accession>
<dbReference type="Pfam" id="PF13515">
    <property type="entry name" value="FUSC_2"/>
    <property type="match status" value="1"/>
</dbReference>
<dbReference type="AlphaFoldDB" id="A0A9W6GNW5"/>
<dbReference type="InterPro" id="IPR049453">
    <property type="entry name" value="Memb_transporter_dom"/>
</dbReference>
<dbReference type="Proteomes" id="UP001144471">
    <property type="component" value="Unassembled WGS sequence"/>
</dbReference>
<reference evidence="7" key="1">
    <citation type="submission" date="2022-12" db="EMBL/GenBank/DDBJ databases">
        <title>Reference genome sequencing for broad-spectrum identification of bacterial and archaeal isolates by mass spectrometry.</title>
        <authorList>
            <person name="Sekiguchi Y."/>
            <person name="Tourlousse D.M."/>
        </authorList>
    </citation>
    <scope>NUCLEOTIDE SEQUENCE</scope>
    <source>
        <strain evidence="7">10succ1</strain>
    </source>
</reference>
<keyword evidence="4 5" id="KW-0472">Membrane</keyword>
<evidence type="ECO:0000256" key="3">
    <source>
        <dbReference type="ARBA" id="ARBA00022989"/>
    </source>
</evidence>
<comment type="caution">
    <text evidence="7">The sequence shown here is derived from an EMBL/GenBank/DDBJ whole genome shotgun (WGS) entry which is preliminary data.</text>
</comment>
<feature type="transmembrane region" description="Helical" evidence="5">
    <location>
        <begin position="21"/>
        <end position="39"/>
    </location>
</feature>
<keyword evidence="3 5" id="KW-1133">Transmembrane helix</keyword>
<evidence type="ECO:0000256" key="2">
    <source>
        <dbReference type="ARBA" id="ARBA00022692"/>
    </source>
</evidence>
<feature type="transmembrane region" description="Helical" evidence="5">
    <location>
        <begin position="272"/>
        <end position="292"/>
    </location>
</feature>
<feature type="transmembrane region" description="Helical" evidence="5">
    <location>
        <begin position="75"/>
        <end position="105"/>
    </location>
</feature>
<feature type="transmembrane region" description="Helical" evidence="5">
    <location>
        <begin position="248"/>
        <end position="265"/>
    </location>
</feature>
<feature type="domain" description="Integral membrane bound transporter" evidence="6">
    <location>
        <begin position="191"/>
        <end position="311"/>
    </location>
</feature>
<gene>
    <name evidence="7" type="ORF">PM10SUCC1_25260</name>
</gene>
<evidence type="ECO:0000256" key="1">
    <source>
        <dbReference type="ARBA" id="ARBA00004141"/>
    </source>
</evidence>
<proteinExistence type="predicted"/>
<dbReference type="RefSeq" id="WP_281836446.1">
    <property type="nucleotide sequence ID" value="NZ_BSDY01000012.1"/>
</dbReference>
<keyword evidence="2 5" id="KW-0812">Transmembrane</keyword>
<evidence type="ECO:0000313" key="8">
    <source>
        <dbReference type="Proteomes" id="UP001144471"/>
    </source>
</evidence>
<feature type="transmembrane region" description="Helical" evidence="5">
    <location>
        <begin position="178"/>
        <end position="196"/>
    </location>
</feature>
<dbReference type="GO" id="GO:0016020">
    <property type="term" value="C:membrane"/>
    <property type="evidence" value="ECO:0007669"/>
    <property type="project" value="UniProtKB-SubCell"/>
</dbReference>
<sequence>MRSLMKFIGGRIPHPAVKAMADRLFIITLSGLTLSGYLLGIEEGFICGITALILYMSNIEIGCSRGLAQRKGGFMMLSLISVSLAALKGPYLPLLSLLYTFFLVYTERDDYYRGVPMFLTPLAIHLLSMGISPEKVPGRIFSIFVGVLIAFTSQKVLWPVERREVARQEAGRAIRFRYALRMSLGVGAGLMLGRYMGRSLEAWMAYTFIILHLPIDDEILPKVMKRVGGTVLGGVLYFLMAYRIDSKLIAYLLAAVALYLAFLFMRSCYLTAVTFITLNFFFYSAGMAPFGFLIKQRILLALLGGGIAVAVSVLLPMKEAEKSCS</sequence>
<feature type="transmembrane region" description="Helical" evidence="5">
    <location>
        <begin position="140"/>
        <end position="158"/>
    </location>
</feature>
<evidence type="ECO:0000259" key="6">
    <source>
        <dbReference type="Pfam" id="PF13515"/>
    </source>
</evidence>
<dbReference type="EMBL" id="BSDY01000012">
    <property type="protein sequence ID" value="GLI57012.1"/>
    <property type="molecule type" value="Genomic_DNA"/>
</dbReference>
<organism evidence="7 8">
    <name type="scientific">Propionigenium maris DSM 9537</name>
    <dbReference type="NCBI Taxonomy" id="1123000"/>
    <lineage>
        <taxon>Bacteria</taxon>
        <taxon>Fusobacteriati</taxon>
        <taxon>Fusobacteriota</taxon>
        <taxon>Fusobacteriia</taxon>
        <taxon>Fusobacteriales</taxon>
        <taxon>Fusobacteriaceae</taxon>
        <taxon>Propionigenium</taxon>
    </lineage>
</organism>
<feature type="transmembrane region" description="Helical" evidence="5">
    <location>
        <begin position="298"/>
        <end position="317"/>
    </location>
</feature>
<keyword evidence="8" id="KW-1185">Reference proteome</keyword>
<evidence type="ECO:0000313" key="7">
    <source>
        <dbReference type="EMBL" id="GLI57012.1"/>
    </source>
</evidence>
<protein>
    <recommendedName>
        <fullName evidence="6">Integral membrane bound transporter domain-containing protein</fullName>
    </recommendedName>
</protein>
<name>A0A9W6GNW5_9FUSO</name>
<feature type="transmembrane region" description="Helical" evidence="5">
    <location>
        <begin position="111"/>
        <end position="128"/>
    </location>
</feature>